<protein>
    <submittedName>
        <fullName evidence="1">Uncharacterized protein</fullName>
    </submittedName>
</protein>
<dbReference type="KEGG" id="marb:CJ263_16120"/>
<name>A0A223V8P2_9FLAO</name>
<evidence type="ECO:0000313" key="1">
    <source>
        <dbReference type="EMBL" id="ASV31617.1"/>
    </source>
</evidence>
<dbReference type="Proteomes" id="UP000215244">
    <property type="component" value="Chromosome"/>
</dbReference>
<reference evidence="1 2" key="1">
    <citation type="submission" date="2017-08" db="EMBL/GenBank/DDBJ databases">
        <title>The complete genome sequence of Maribacter sp. B1, isolated from deep-sea sediment.</title>
        <authorList>
            <person name="Wu Y.-H."/>
            <person name="Cheng H."/>
            <person name="Xu X.-W."/>
        </authorList>
    </citation>
    <scope>NUCLEOTIDE SEQUENCE [LARGE SCALE GENOMIC DNA]</scope>
    <source>
        <strain evidence="1 2">B1</strain>
    </source>
</reference>
<dbReference type="OrthoDB" id="1433386at2"/>
<organism evidence="1 2">
    <name type="scientific">Maribacter cobaltidurans</name>
    <dbReference type="NCBI Taxonomy" id="1178778"/>
    <lineage>
        <taxon>Bacteria</taxon>
        <taxon>Pseudomonadati</taxon>
        <taxon>Bacteroidota</taxon>
        <taxon>Flavobacteriia</taxon>
        <taxon>Flavobacteriales</taxon>
        <taxon>Flavobacteriaceae</taxon>
        <taxon>Maribacter</taxon>
    </lineage>
</organism>
<gene>
    <name evidence="1" type="ORF">CJ263_16120</name>
</gene>
<dbReference type="EMBL" id="CP022957">
    <property type="protein sequence ID" value="ASV31617.1"/>
    <property type="molecule type" value="Genomic_DNA"/>
</dbReference>
<keyword evidence="2" id="KW-1185">Reference proteome</keyword>
<evidence type="ECO:0000313" key="2">
    <source>
        <dbReference type="Proteomes" id="UP000215244"/>
    </source>
</evidence>
<proteinExistence type="predicted"/>
<sequence>MVWFILILIIVGYVIWKFNDDSKKVARRNESFGGMKKMFPEFVEYFENNGFELVENSGAKLVYKKALTNNPPFNKYLFLGVESKFTNIAFGYVINGNGEKINGLNVEFAKNYRLEEVEMIVRKITGNLQITGAI</sequence>
<dbReference type="RefSeq" id="WP_094998216.1">
    <property type="nucleotide sequence ID" value="NZ_BMJL01000032.1"/>
</dbReference>
<accession>A0A223V8P2</accession>
<dbReference type="AlphaFoldDB" id="A0A223V8P2"/>